<sequence length="105" mass="12083">MLGGRCMARRLHVAHPHRTESLNSRSLGKRSHQYPSSTKTGNRIAKNATVLTKLSSRISKINLHILHARRVLPNFRAIGIADFHSVRPDYVRIIKTLLHTHNWQY</sequence>
<keyword evidence="3" id="KW-1185">Reference proteome</keyword>
<evidence type="ECO:0000313" key="2">
    <source>
        <dbReference type="EMBL" id="VVD31566.1"/>
    </source>
</evidence>
<gene>
    <name evidence="2" type="ORF">PDMSB3_0263</name>
</gene>
<organism evidence="2 3">
    <name type="scientific">Paraburkholderia dioscoreae</name>
    <dbReference type="NCBI Taxonomy" id="2604047"/>
    <lineage>
        <taxon>Bacteria</taxon>
        <taxon>Pseudomonadati</taxon>
        <taxon>Pseudomonadota</taxon>
        <taxon>Betaproteobacteria</taxon>
        <taxon>Burkholderiales</taxon>
        <taxon>Burkholderiaceae</taxon>
        <taxon>Paraburkholderia</taxon>
    </lineage>
</organism>
<dbReference type="Proteomes" id="UP000325811">
    <property type="component" value="Chromosome II"/>
</dbReference>
<feature type="region of interest" description="Disordered" evidence="1">
    <location>
        <begin position="17"/>
        <end position="40"/>
    </location>
</feature>
<name>A0A5Q4ZJA8_9BURK</name>
<reference evidence="2 3" key="1">
    <citation type="submission" date="2019-08" db="EMBL/GenBank/DDBJ databases">
        <authorList>
            <person name="Herpell B J."/>
        </authorList>
    </citation>
    <scope>NUCLEOTIDE SEQUENCE [LARGE SCALE GENOMIC DNA]</scope>
    <source>
        <strain evidence="3">Msb3</strain>
    </source>
</reference>
<protein>
    <submittedName>
        <fullName evidence="2">Uncharacterized protein</fullName>
    </submittedName>
</protein>
<proteinExistence type="predicted"/>
<evidence type="ECO:0000313" key="3">
    <source>
        <dbReference type="Proteomes" id="UP000325811"/>
    </source>
</evidence>
<evidence type="ECO:0000256" key="1">
    <source>
        <dbReference type="SAM" id="MobiDB-lite"/>
    </source>
</evidence>
<dbReference type="KEGG" id="pdio:PDMSB3_0263.1"/>
<dbReference type="EMBL" id="LR699554">
    <property type="protein sequence ID" value="VVD31566.1"/>
    <property type="molecule type" value="Genomic_DNA"/>
</dbReference>
<dbReference type="AlphaFoldDB" id="A0A5Q4ZJA8"/>
<accession>A0A5Q4ZJA8</accession>